<keyword evidence="2" id="KW-1185">Reference proteome</keyword>
<evidence type="ECO:0000313" key="2">
    <source>
        <dbReference type="Proteomes" id="UP001054945"/>
    </source>
</evidence>
<organism evidence="1 2">
    <name type="scientific">Caerostris extrusa</name>
    <name type="common">Bark spider</name>
    <name type="synonym">Caerostris bankana</name>
    <dbReference type="NCBI Taxonomy" id="172846"/>
    <lineage>
        <taxon>Eukaryota</taxon>
        <taxon>Metazoa</taxon>
        <taxon>Ecdysozoa</taxon>
        <taxon>Arthropoda</taxon>
        <taxon>Chelicerata</taxon>
        <taxon>Arachnida</taxon>
        <taxon>Araneae</taxon>
        <taxon>Araneomorphae</taxon>
        <taxon>Entelegynae</taxon>
        <taxon>Araneoidea</taxon>
        <taxon>Araneidae</taxon>
        <taxon>Caerostris</taxon>
    </lineage>
</organism>
<evidence type="ECO:0000313" key="1">
    <source>
        <dbReference type="EMBL" id="GIY73584.1"/>
    </source>
</evidence>
<dbReference type="AlphaFoldDB" id="A0AAV4VUH6"/>
<reference evidence="1 2" key="1">
    <citation type="submission" date="2021-06" db="EMBL/GenBank/DDBJ databases">
        <title>Caerostris extrusa draft genome.</title>
        <authorList>
            <person name="Kono N."/>
            <person name="Arakawa K."/>
        </authorList>
    </citation>
    <scope>NUCLEOTIDE SEQUENCE [LARGE SCALE GENOMIC DNA]</scope>
</reference>
<gene>
    <name evidence="1" type="ORF">CEXT_745121</name>
</gene>
<proteinExistence type="predicted"/>
<dbReference type="Proteomes" id="UP001054945">
    <property type="component" value="Unassembled WGS sequence"/>
</dbReference>
<comment type="caution">
    <text evidence="1">The sequence shown here is derived from an EMBL/GenBank/DDBJ whole genome shotgun (WGS) entry which is preliminary data.</text>
</comment>
<accession>A0AAV4VUH6</accession>
<dbReference type="EMBL" id="BPLR01015103">
    <property type="protein sequence ID" value="GIY73584.1"/>
    <property type="molecule type" value="Genomic_DNA"/>
</dbReference>
<sequence length="125" mass="14570">MVTSFENSRLYQPNCCCCQPSPKIKWENAHHLRDVAQINEQKQKRNCVRGISVGIFCLRIEDFIEKQEQISGLPGFFVEISHHASLHRHKRTFFPNSKDCTSSISGNCFRKRVEKFIVLVDLLQF</sequence>
<name>A0AAV4VUH6_CAEEX</name>
<protein>
    <submittedName>
        <fullName evidence="1">Uncharacterized protein</fullName>
    </submittedName>
</protein>